<gene>
    <name evidence="2" type="ORF">CARUB_v10024807mg</name>
</gene>
<reference evidence="3" key="1">
    <citation type="journal article" date="2013" name="Nat. Genet.">
        <title>The Capsella rubella genome and the genomic consequences of rapid mating system evolution.</title>
        <authorList>
            <person name="Slotte T."/>
            <person name="Hazzouri K.M."/>
            <person name="Agren J.A."/>
            <person name="Koenig D."/>
            <person name="Maumus F."/>
            <person name="Guo Y.L."/>
            <person name="Steige K."/>
            <person name="Platts A.E."/>
            <person name="Escobar J.S."/>
            <person name="Newman L.K."/>
            <person name="Wang W."/>
            <person name="Mandakova T."/>
            <person name="Vello E."/>
            <person name="Smith L.M."/>
            <person name="Henz S.R."/>
            <person name="Steffen J."/>
            <person name="Takuno S."/>
            <person name="Brandvain Y."/>
            <person name="Coop G."/>
            <person name="Andolfatto P."/>
            <person name="Hu T.T."/>
            <person name="Blanchette M."/>
            <person name="Clark R.M."/>
            <person name="Quesneville H."/>
            <person name="Nordborg M."/>
            <person name="Gaut B.S."/>
            <person name="Lysak M.A."/>
            <person name="Jenkins J."/>
            <person name="Grimwood J."/>
            <person name="Chapman J."/>
            <person name="Prochnik S."/>
            <person name="Shu S."/>
            <person name="Rokhsar D."/>
            <person name="Schmutz J."/>
            <person name="Weigel D."/>
            <person name="Wright S.I."/>
        </authorList>
    </citation>
    <scope>NUCLEOTIDE SEQUENCE [LARGE SCALE GENOMIC DNA]</scope>
    <source>
        <strain evidence="3">cv. Monte Gargano</strain>
    </source>
</reference>
<feature type="domain" description="F-box associated beta-propeller type 3" evidence="1">
    <location>
        <begin position="1"/>
        <end position="97"/>
    </location>
</feature>
<dbReference type="AlphaFoldDB" id="R0HT73"/>
<dbReference type="OrthoDB" id="687122at2759"/>
<accession>R0HT73</accession>
<organism evidence="2 3">
    <name type="scientific">Capsella rubella</name>
    <dbReference type="NCBI Taxonomy" id="81985"/>
    <lineage>
        <taxon>Eukaryota</taxon>
        <taxon>Viridiplantae</taxon>
        <taxon>Streptophyta</taxon>
        <taxon>Embryophyta</taxon>
        <taxon>Tracheophyta</taxon>
        <taxon>Spermatophyta</taxon>
        <taxon>Magnoliopsida</taxon>
        <taxon>eudicotyledons</taxon>
        <taxon>Gunneridae</taxon>
        <taxon>Pentapetalae</taxon>
        <taxon>rosids</taxon>
        <taxon>malvids</taxon>
        <taxon>Brassicales</taxon>
        <taxon>Brassicaceae</taxon>
        <taxon>Camelineae</taxon>
        <taxon>Capsella</taxon>
    </lineage>
</organism>
<keyword evidence="3" id="KW-1185">Reference proteome</keyword>
<evidence type="ECO:0000313" key="2">
    <source>
        <dbReference type="EMBL" id="EOA28580.1"/>
    </source>
</evidence>
<dbReference type="EMBL" id="KB870808">
    <property type="protein sequence ID" value="EOA28580.1"/>
    <property type="molecule type" value="Genomic_DNA"/>
</dbReference>
<evidence type="ECO:0000313" key="3">
    <source>
        <dbReference type="Proteomes" id="UP000029121"/>
    </source>
</evidence>
<sequence length="103" mass="11848">MEDAERHEWSFKRFSLPFPLEDPISKTSLCLKGVTSAGEFVYAPSSWFGPFHALYFNPDRNTVRRVIDQGLADDEFRRRHGLGNKELYALSTFPDHVESLLSV</sequence>
<dbReference type="KEGG" id="crb:17890268"/>
<proteinExistence type="predicted"/>
<dbReference type="InterPro" id="IPR013187">
    <property type="entry name" value="F-box-assoc_dom_typ3"/>
</dbReference>
<dbReference type="Proteomes" id="UP000029121">
    <property type="component" value="Unassembled WGS sequence"/>
</dbReference>
<dbReference type="Pfam" id="PF08268">
    <property type="entry name" value="FBA_3"/>
    <property type="match status" value="1"/>
</dbReference>
<name>R0HT73_9BRAS</name>
<evidence type="ECO:0000259" key="1">
    <source>
        <dbReference type="Pfam" id="PF08268"/>
    </source>
</evidence>
<protein>
    <recommendedName>
        <fullName evidence="1">F-box associated beta-propeller type 3 domain-containing protein</fullName>
    </recommendedName>
</protein>